<dbReference type="AlphaFoldDB" id="A0A9P7C347"/>
<keyword evidence="3" id="KW-1185">Reference proteome</keyword>
<sequence length="146" mass="15753">MIELLEQRAVRTGSEAQLQAEEGGGQRQQHHIAGQQPVMPARAPLQPTAAVQPAPAEDAPRQAQQRAEHTAAEQIEHAQARPEFVQPPTIVEPSPCSAAPPSVGAERWSARAGQQCDNRAPFLQQRGPHGQTDPGQRGCAAYPLRR</sequence>
<evidence type="ECO:0000313" key="2">
    <source>
        <dbReference type="EMBL" id="KAG1534307.1"/>
    </source>
</evidence>
<organism evidence="2 3">
    <name type="scientific">Rhizopus delemar</name>
    <dbReference type="NCBI Taxonomy" id="936053"/>
    <lineage>
        <taxon>Eukaryota</taxon>
        <taxon>Fungi</taxon>
        <taxon>Fungi incertae sedis</taxon>
        <taxon>Mucoromycota</taxon>
        <taxon>Mucoromycotina</taxon>
        <taxon>Mucoromycetes</taxon>
        <taxon>Mucorales</taxon>
        <taxon>Mucorineae</taxon>
        <taxon>Rhizopodaceae</taxon>
        <taxon>Rhizopus</taxon>
    </lineage>
</organism>
<name>A0A9P7C347_9FUNG</name>
<accession>A0A9P7C347</accession>
<proteinExistence type="predicted"/>
<protein>
    <submittedName>
        <fullName evidence="2">Uncharacterized protein</fullName>
    </submittedName>
</protein>
<evidence type="ECO:0000313" key="3">
    <source>
        <dbReference type="Proteomes" id="UP000740926"/>
    </source>
</evidence>
<dbReference type="Proteomes" id="UP000740926">
    <property type="component" value="Unassembled WGS sequence"/>
</dbReference>
<dbReference type="EMBL" id="JAANIU010008794">
    <property type="protein sequence ID" value="KAG1534307.1"/>
    <property type="molecule type" value="Genomic_DNA"/>
</dbReference>
<feature type="compositionally biased region" description="Basic and acidic residues" evidence="1">
    <location>
        <begin position="66"/>
        <end position="80"/>
    </location>
</feature>
<gene>
    <name evidence="2" type="ORF">G6F50_015599</name>
</gene>
<evidence type="ECO:0000256" key="1">
    <source>
        <dbReference type="SAM" id="MobiDB-lite"/>
    </source>
</evidence>
<comment type="caution">
    <text evidence="2">The sequence shown here is derived from an EMBL/GenBank/DDBJ whole genome shotgun (WGS) entry which is preliminary data.</text>
</comment>
<reference evidence="2 3" key="1">
    <citation type="journal article" date="2020" name="Microb. Genom.">
        <title>Genetic diversity of clinical and environmental Mucorales isolates obtained from an investigation of mucormycosis cases among solid organ transplant recipients.</title>
        <authorList>
            <person name="Nguyen M.H."/>
            <person name="Kaul D."/>
            <person name="Muto C."/>
            <person name="Cheng S.J."/>
            <person name="Richter R.A."/>
            <person name="Bruno V.M."/>
            <person name="Liu G."/>
            <person name="Beyhan S."/>
            <person name="Sundermann A.J."/>
            <person name="Mounaud S."/>
            <person name="Pasculle A.W."/>
            <person name="Nierman W.C."/>
            <person name="Driscoll E."/>
            <person name="Cumbie R."/>
            <person name="Clancy C.J."/>
            <person name="Dupont C.L."/>
        </authorList>
    </citation>
    <scope>NUCLEOTIDE SEQUENCE [LARGE SCALE GENOMIC DNA]</scope>
    <source>
        <strain evidence="2 3">GL24</strain>
    </source>
</reference>
<feature type="region of interest" description="Disordered" evidence="1">
    <location>
        <begin position="1"/>
        <end position="146"/>
    </location>
</feature>